<protein>
    <recommendedName>
        <fullName evidence="2">histidine kinase</fullName>
        <ecNumber evidence="2">2.7.13.3</ecNumber>
    </recommendedName>
</protein>
<organism evidence="13">
    <name type="scientific">hydrothermal vent metagenome</name>
    <dbReference type="NCBI Taxonomy" id="652676"/>
    <lineage>
        <taxon>unclassified sequences</taxon>
        <taxon>metagenomes</taxon>
        <taxon>ecological metagenomes</taxon>
    </lineage>
</organism>
<keyword evidence="7" id="KW-0067">ATP-binding</keyword>
<keyword evidence="3" id="KW-0597">Phosphoprotein</keyword>
<dbReference type="SMART" id="SM00388">
    <property type="entry name" value="HisKA"/>
    <property type="match status" value="1"/>
</dbReference>
<reference evidence="13" key="1">
    <citation type="submission" date="2018-06" db="EMBL/GenBank/DDBJ databases">
        <authorList>
            <person name="Zhirakovskaya E."/>
        </authorList>
    </citation>
    <scope>NUCLEOTIDE SEQUENCE</scope>
</reference>
<dbReference type="PRINTS" id="PR00344">
    <property type="entry name" value="BCTRLSENSOR"/>
</dbReference>
<dbReference type="CDD" id="cd16922">
    <property type="entry name" value="HATPase_EvgS-ArcB-TorS-like"/>
    <property type="match status" value="1"/>
</dbReference>
<gene>
    <name evidence="13" type="ORF">MNBD_GAMMA11-507</name>
</gene>
<feature type="domain" description="Response regulatory" evidence="12">
    <location>
        <begin position="496"/>
        <end position="616"/>
    </location>
</feature>
<dbReference type="PANTHER" id="PTHR45339">
    <property type="entry name" value="HYBRID SIGNAL TRANSDUCTION HISTIDINE KINASE J"/>
    <property type="match status" value="1"/>
</dbReference>
<dbReference type="Pfam" id="PF00072">
    <property type="entry name" value="Response_reg"/>
    <property type="match status" value="1"/>
</dbReference>
<dbReference type="EC" id="2.7.13.3" evidence="2"/>
<evidence type="ECO:0000256" key="7">
    <source>
        <dbReference type="ARBA" id="ARBA00022840"/>
    </source>
</evidence>
<dbReference type="FunFam" id="3.30.565.10:FF:000010">
    <property type="entry name" value="Sensor histidine kinase RcsC"/>
    <property type="match status" value="1"/>
</dbReference>
<feature type="transmembrane region" description="Helical" evidence="10">
    <location>
        <begin position="24"/>
        <end position="43"/>
    </location>
</feature>
<dbReference type="InterPro" id="IPR003594">
    <property type="entry name" value="HATPase_dom"/>
</dbReference>
<evidence type="ECO:0000256" key="6">
    <source>
        <dbReference type="ARBA" id="ARBA00022777"/>
    </source>
</evidence>
<dbReference type="InterPro" id="IPR001789">
    <property type="entry name" value="Sig_transdc_resp-reg_receiver"/>
</dbReference>
<keyword evidence="10" id="KW-0812">Transmembrane</keyword>
<dbReference type="SUPFAM" id="SSF52172">
    <property type="entry name" value="CheY-like"/>
    <property type="match status" value="1"/>
</dbReference>
<dbReference type="InterPro" id="IPR036097">
    <property type="entry name" value="HisK_dim/P_sf"/>
</dbReference>
<dbReference type="Gene3D" id="1.10.287.130">
    <property type="match status" value="1"/>
</dbReference>
<accession>A0A3B0XC38</accession>
<evidence type="ECO:0000256" key="3">
    <source>
        <dbReference type="ARBA" id="ARBA00022553"/>
    </source>
</evidence>
<dbReference type="CDD" id="cd17546">
    <property type="entry name" value="REC_hyHK_CKI1_RcsC-like"/>
    <property type="match status" value="1"/>
</dbReference>
<evidence type="ECO:0000313" key="13">
    <source>
        <dbReference type="EMBL" id="VAW60567.1"/>
    </source>
</evidence>
<dbReference type="SUPFAM" id="SSF55874">
    <property type="entry name" value="ATPase domain of HSP90 chaperone/DNA topoisomerase II/histidine kinase"/>
    <property type="match status" value="1"/>
</dbReference>
<sequence>MVSESSSNSDKKWREQVRCIKKNAVPDNIISIIVAVILALMLWQNEPHQQIKIWLAYMAAISCMRMLMDFMRWSKHYRLSGHPVFIRVYLSLILMSAAGWGASGYYLFPASPVEQLVLGFVLAGIAAGAVPVIASVLKLYNLCLVLILVPAVAHFAILGEGYTVVAFAISGYLVIMLMSGALVNRGIMSALDTRFNHESLIKFMSEARNESDDLNEELAAEIEQRKSIEVELLKARKVAESVSKAKSEFLANMSHEIRTPMNGILGTLQLLQDSDMDTEQSEYVGIAYNSGEALLSILNDILDFSKIEAGKLELEFVPFDIKNLMKELMVLLKQKADEKNVELKTEIDKELPEAIKGDSVRIRQILANLMTNAIKFTEKGAVTIKISVLEKIEKTVRLRIEVNDTGIGIPDAAQKKLFNSFTQADGTTTRKYGGTGLGLAIVRQLVTMMRGRLGVNSEEGKGSSFWVEINFEIPAREKLESGQESQAVVNDVLQGHILLVEDNPVNQVVAKKMLEKAGLSYEVANNGEEAVDRLKQSHTFNLVLMDCQMPVMDGYAATEALRAQEKETGQERLPVVAMTANAMEGDKEKCLSAGMDDYVAKPVNQQVLKETLGRWLSV</sequence>
<dbReference type="FunFam" id="1.10.287.130:FF:000002">
    <property type="entry name" value="Two-component osmosensing histidine kinase"/>
    <property type="match status" value="1"/>
</dbReference>
<keyword evidence="4" id="KW-0808">Transferase</keyword>
<dbReference type="InterPro" id="IPR005467">
    <property type="entry name" value="His_kinase_dom"/>
</dbReference>
<dbReference type="SMART" id="SM00387">
    <property type="entry name" value="HATPase_c"/>
    <property type="match status" value="1"/>
</dbReference>
<keyword evidence="8" id="KW-0902">Two-component regulatory system</keyword>
<proteinExistence type="predicted"/>
<evidence type="ECO:0000256" key="1">
    <source>
        <dbReference type="ARBA" id="ARBA00000085"/>
    </source>
</evidence>
<evidence type="ECO:0000259" key="11">
    <source>
        <dbReference type="PROSITE" id="PS50109"/>
    </source>
</evidence>
<evidence type="ECO:0000259" key="12">
    <source>
        <dbReference type="PROSITE" id="PS50110"/>
    </source>
</evidence>
<dbReference type="PROSITE" id="PS50110">
    <property type="entry name" value="RESPONSE_REGULATORY"/>
    <property type="match status" value="1"/>
</dbReference>
<dbReference type="Gene3D" id="3.40.50.2300">
    <property type="match status" value="1"/>
</dbReference>
<dbReference type="InterPro" id="IPR011006">
    <property type="entry name" value="CheY-like_superfamily"/>
</dbReference>
<keyword evidence="6" id="KW-0418">Kinase</keyword>
<evidence type="ECO:0000256" key="4">
    <source>
        <dbReference type="ARBA" id="ARBA00022679"/>
    </source>
</evidence>
<feature type="transmembrane region" description="Helical" evidence="10">
    <location>
        <begin position="88"/>
        <end position="108"/>
    </location>
</feature>
<dbReference type="Gene3D" id="3.30.565.10">
    <property type="entry name" value="Histidine kinase-like ATPase, C-terminal domain"/>
    <property type="match status" value="1"/>
</dbReference>
<feature type="transmembrane region" description="Helical" evidence="10">
    <location>
        <begin position="164"/>
        <end position="184"/>
    </location>
</feature>
<name>A0A3B0XC38_9ZZZZ</name>
<evidence type="ECO:0000256" key="2">
    <source>
        <dbReference type="ARBA" id="ARBA00012438"/>
    </source>
</evidence>
<keyword evidence="9" id="KW-0175">Coiled coil</keyword>
<dbReference type="Pfam" id="PF02518">
    <property type="entry name" value="HATPase_c"/>
    <property type="match status" value="1"/>
</dbReference>
<dbReference type="InterPro" id="IPR003661">
    <property type="entry name" value="HisK_dim/P_dom"/>
</dbReference>
<comment type="catalytic activity">
    <reaction evidence="1">
        <text>ATP + protein L-histidine = ADP + protein N-phospho-L-histidine.</text>
        <dbReference type="EC" id="2.7.13.3"/>
    </reaction>
</comment>
<evidence type="ECO:0000256" key="10">
    <source>
        <dbReference type="SAM" id="Phobius"/>
    </source>
</evidence>
<feature type="transmembrane region" description="Helical" evidence="10">
    <location>
        <begin position="114"/>
        <end position="134"/>
    </location>
</feature>
<dbReference type="PROSITE" id="PS50109">
    <property type="entry name" value="HIS_KIN"/>
    <property type="match status" value="1"/>
</dbReference>
<evidence type="ECO:0000256" key="5">
    <source>
        <dbReference type="ARBA" id="ARBA00022741"/>
    </source>
</evidence>
<feature type="domain" description="Histidine kinase" evidence="11">
    <location>
        <begin position="252"/>
        <end position="473"/>
    </location>
</feature>
<feature type="transmembrane region" description="Helical" evidence="10">
    <location>
        <begin position="49"/>
        <end position="67"/>
    </location>
</feature>
<feature type="transmembrane region" description="Helical" evidence="10">
    <location>
        <begin position="139"/>
        <end position="158"/>
    </location>
</feature>
<evidence type="ECO:0000256" key="8">
    <source>
        <dbReference type="ARBA" id="ARBA00023012"/>
    </source>
</evidence>
<dbReference type="SUPFAM" id="SSF47384">
    <property type="entry name" value="Homodimeric domain of signal transducing histidine kinase"/>
    <property type="match status" value="1"/>
</dbReference>
<dbReference type="EMBL" id="UOFG01000126">
    <property type="protein sequence ID" value="VAW60567.1"/>
    <property type="molecule type" value="Genomic_DNA"/>
</dbReference>
<dbReference type="SMART" id="SM00448">
    <property type="entry name" value="REC"/>
    <property type="match status" value="1"/>
</dbReference>
<evidence type="ECO:0000256" key="9">
    <source>
        <dbReference type="SAM" id="Coils"/>
    </source>
</evidence>
<dbReference type="Pfam" id="PF00512">
    <property type="entry name" value="HisKA"/>
    <property type="match status" value="1"/>
</dbReference>
<dbReference type="CDD" id="cd00082">
    <property type="entry name" value="HisKA"/>
    <property type="match status" value="1"/>
</dbReference>
<dbReference type="PANTHER" id="PTHR45339:SF1">
    <property type="entry name" value="HYBRID SIGNAL TRANSDUCTION HISTIDINE KINASE J"/>
    <property type="match status" value="1"/>
</dbReference>
<keyword evidence="5" id="KW-0547">Nucleotide-binding</keyword>
<dbReference type="AlphaFoldDB" id="A0A3B0XC38"/>
<dbReference type="InterPro" id="IPR004358">
    <property type="entry name" value="Sig_transdc_His_kin-like_C"/>
</dbReference>
<feature type="coiled-coil region" evidence="9">
    <location>
        <begin position="204"/>
        <end position="231"/>
    </location>
</feature>
<dbReference type="InterPro" id="IPR036890">
    <property type="entry name" value="HATPase_C_sf"/>
</dbReference>
<keyword evidence="10" id="KW-0472">Membrane</keyword>
<dbReference type="GO" id="GO:0005524">
    <property type="term" value="F:ATP binding"/>
    <property type="evidence" value="ECO:0007669"/>
    <property type="project" value="UniProtKB-KW"/>
</dbReference>
<keyword evidence="10" id="KW-1133">Transmembrane helix</keyword>
<dbReference type="GO" id="GO:0000155">
    <property type="term" value="F:phosphorelay sensor kinase activity"/>
    <property type="evidence" value="ECO:0007669"/>
    <property type="project" value="InterPro"/>
</dbReference>